<evidence type="ECO:0000313" key="2">
    <source>
        <dbReference type="Proteomes" id="UP000288547"/>
    </source>
</evidence>
<dbReference type="Proteomes" id="UP000288547">
    <property type="component" value="Unassembled WGS sequence"/>
</dbReference>
<keyword evidence="2" id="KW-1185">Reference proteome</keyword>
<reference evidence="1 2" key="1">
    <citation type="submission" date="2018-12" db="EMBL/GenBank/DDBJ databases">
        <authorList>
            <person name="Li F."/>
        </authorList>
    </citation>
    <scope>NUCLEOTIDE SEQUENCE [LARGE SCALE GENOMIC DNA]</scope>
    <source>
        <strain evidence="1 2">11W25H-1</strain>
    </source>
</reference>
<dbReference type="AlphaFoldDB" id="A0A3S5CDX5"/>
<accession>A0A3S5CDX5</accession>
<dbReference type="PANTHER" id="PTHR38436:SF1">
    <property type="entry name" value="ESTER CYCLASE"/>
    <property type="match status" value="1"/>
</dbReference>
<dbReference type="EMBL" id="RZNB01000004">
    <property type="protein sequence ID" value="RWZ49805.1"/>
    <property type="molecule type" value="Genomic_DNA"/>
</dbReference>
<dbReference type="OrthoDB" id="9810441at2"/>
<dbReference type="Pfam" id="PF07366">
    <property type="entry name" value="SnoaL"/>
    <property type="match status" value="1"/>
</dbReference>
<evidence type="ECO:0000313" key="1">
    <source>
        <dbReference type="EMBL" id="RWZ49805.1"/>
    </source>
</evidence>
<organism evidence="1 2">
    <name type="scientific">Labedella phragmitis</name>
    <dbReference type="NCBI Taxonomy" id="2498849"/>
    <lineage>
        <taxon>Bacteria</taxon>
        <taxon>Bacillati</taxon>
        <taxon>Actinomycetota</taxon>
        <taxon>Actinomycetes</taxon>
        <taxon>Micrococcales</taxon>
        <taxon>Microbacteriaceae</taxon>
        <taxon>Labedella</taxon>
    </lineage>
</organism>
<dbReference type="RefSeq" id="WP_128495265.1">
    <property type="nucleotide sequence ID" value="NZ_RZNB01000004.1"/>
</dbReference>
<dbReference type="PANTHER" id="PTHR38436">
    <property type="entry name" value="POLYKETIDE CYCLASE SNOAL-LIKE DOMAIN"/>
    <property type="match status" value="1"/>
</dbReference>
<dbReference type="GO" id="GO:0030638">
    <property type="term" value="P:polyketide metabolic process"/>
    <property type="evidence" value="ECO:0007669"/>
    <property type="project" value="InterPro"/>
</dbReference>
<dbReference type="Gene3D" id="3.10.450.50">
    <property type="match status" value="1"/>
</dbReference>
<protein>
    <submittedName>
        <fullName evidence="1">Ester cyclase</fullName>
    </submittedName>
</protein>
<dbReference type="InterPro" id="IPR032710">
    <property type="entry name" value="NTF2-like_dom_sf"/>
</dbReference>
<sequence>MESWELHGWFGDYLDALNRHDLAAIREFVDERVKRAHLPGGVAAWTADLATLFEAFPDWRWRRIQLVVEDDRIAAHLRGSGTHTGEFRGVPGTRRHANVAEFGIYRVANGRIVEYTGSTDDELLAQLRRR</sequence>
<comment type="caution">
    <text evidence="1">The sequence shown here is derived from an EMBL/GenBank/DDBJ whole genome shotgun (WGS) entry which is preliminary data.</text>
</comment>
<dbReference type="InterPro" id="IPR009959">
    <property type="entry name" value="Cyclase_SnoaL-like"/>
</dbReference>
<proteinExistence type="predicted"/>
<name>A0A3S5CDX5_9MICO</name>
<gene>
    <name evidence="1" type="ORF">ELQ90_10610</name>
</gene>
<dbReference type="SUPFAM" id="SSF54427">
    <property type="entry name" value="NTF2-like"/>
    <property type="match status" value="1"/>
</dbReference>